<sequence>MNRKKLFQSLLLVAILIFPVAVYLFLQAFGDNQYDIPVRYAKDSLMVSECGEVKVASLSWADDILMQGSFEGQVNILTYAPVHSAEAAESKITYLQKSLKKYPKVAYWMMTTEASMSNKGIGLIAGSEEQLRRVFKCSFALEQKEQADHLMVLIDASGDLRGFFNYEDPVEIDRLKQEVSILYTQQD</sequence>
<dbReference type="EMBL" id="BQKE01000001">
    <property type="protein sequence ID" value="GJM61675.1"/>
    <property type="molecule type" value="Genomic_DNA"/>
</dbReference>
<dbReference type="RefSeq" id="WP_338237167.1">
    <property type="nucleotide sequence ID" value="NZ_BQKE01000001.1"/>
</dbReference>
<keyword evidence="2" id="KW-1185">Reference proteome</keyword>
<dbReference type="AlphaFoldDB" id="A0AAN5AJI3"/>
<name>A0AAN5AJI3_9BACT</name>
<dbReference type="Proteomes" id="UP001310022">
    <property type="component" value="Unassembled WGS sequence"/>
</dbReference>
<evidence type="ECO:0000313" key="2">
    <source>
        <dbReference type="Proteomes" id="UP001310022"/>
    </source>
</evidence>
<gene>
    <name evidence="1" type="ORF">PEDI_22270</name>
</gene>
<protein>
    <submittedName>
        <fullName evidence="1">Uncharacterized protein</fullName>
    </submittedName>
</protein>
<organism evidence="1 2">
    <name type="scientific">Persicobacter diffluens</name>
    <dbReference type="NCBI Taxonomy" id="981"/>
    <lineage>
        <taxon>Bacteria</taxon>
        <taxon>Pseudomonadati</taxon>
        <taxon>Bacteroidota</taxon>
        <taxon>Cytophagia</taxon>
        <taxon>Cytophagales</taxon>
        <taxon>Persicobacteraceae</taxon>
        <taxon>Persicobacter</taxon>
    </lineage>
</organism>
<reference evidence="1 2" key="1">
    <citation type="submission" date="2021-12" db="EMBL/GenBank/DDBJ databases">
        <title>Genome sequencing of bacteria with rrn-lacking chromosome and rrn-plasmid.</title>
        <authorList>
            <person name="Anda M."/>
            <person name="Iwasaki W."/>
        </authorList>
    </citation>
    <scope>NUCLEOTIDE SEQUENCE [LARGE SCALE GENOMIC DNA]</scope>
    <source>
        <strain evidence="1 2">NBRC 15940</strain>
    </source>
</reference>
<evidence type="ECO:0000313" key="1">
    <source>
        <dbReference type="EMBL" id="GJM61675.1"/>
    </source>
</evidence>
<proteinExistence type="predicted"/>
<comment type="caution">
    <text evidence="1">The sequence shown here is derived from an EMBL/GenBank/DDBJ whole genome shotgun (WGS) entry which is preliminary data.</text>
</comment>
<accession>A0AAN5AJI3</accession>